<gene>
    <name evidence="2" type="ORF">BAZSYMA_ACONTIG01465_4</name>
</gene>
<proteinExistence type="predicted"/>
<reference evidence="3" key="1">
    <citation type="submission" date="2016-06" db="EMBL/GenBank/DDBJ databases">
        <authorList>
            <person name="Petersen J."/>
            <person name="Sayavedra L."/>
        </authorList>
    </citation>
    <scope>NUCLEOTIDE SEQUENCE [LARGE SCALE GENOMIC DNA]</scope>
    <source>
        <strain evidence="3">BazSymA</strain>
    </source>
</reference>
<dbReference type="Pfam" id="PF13175">
    <property type="entry name" value="AAA_15"/>
    <property type="match status" value="1"/>
</dbReference>
<dbReference type="InterPro" id="IPR041685">
    <property type="entry name" value="AAA_GajA/Old/RecF-like"/>
</dbReference>
<name>A0A1H6MKW8_9GAMM</name>
<dbReference type="AlphaFoldDB" id="A0A1H6MKW8"/>
<dbReference type="SUPFAM" id="SSF52540">
    <property type="entry name" value="P-loop containing nucleoside triphosphate hydrolases"/>
    <property type="match status" value="1"/>
</dbReference>
<evidence type="ECO:0000313" key="3">
    <source>
        <dbReference type="Proteomes" id="UP000198988"/>
    </source>
</evidence>
<dbReference type="Gene3D" id="3.40.50.300">
    <property type="entry name" value="P-loop containing nucleotide triphosphate hydrolases"/>
    <property type="match status" value="1"/>
</dbReference>
<evidence type="ECO:0000313" key="2">
    <source>
        <dbReference type="EMBL" id="SEH99142.1"/>
    </source>
</evidence>
<dbReference type="InterPro" id="IPR027417">
    <property type="entry name" value="P-loop_NTPase"/>
</dbReference>
<dbReference type="Proteomes" id="UP000198988">
    <property type="component" value="Unassembled WGS sequence"/>
</dbReference>
<feature type="domain" description="Endonuclease GajA/Old nuclease/RecF-like AAA" evidence="1">
    <location>
        <begin position="14"/>
        <end position="62"/>
    </location>
</feature>
<dbReference type="EMBL" id="CDSC02000409">
    <property type="protein sequence ID" value="SEH99142.1"/>
    <property type="molecule type" value="Genomic_DNA"/>
</dbReference>
<organism evidence="2 3">
    <name type="scientific">Bathymodiolus azoricus thioautotrophic gill symbiont</name>
    <dbReference type="NCBI Taxonomy" id="235205"/>
    <lineage>
        <taxon>Bacteria</taxon>
        <taxon>Pseudomonadati</taxon>
        <taxon>Pseudomonadota</taxon>
        <taxon>Gammaproteobacteria</taxon>
        <taxon>sulfur-oxidizing symbionts</taxon>
    </lineage>
</organism>
<accession>A0A1H6MKW8</accession>
<protein>
    <recommendedName>
        <fullName evidence="1">Endonuclease GajA/Old nuclease/RecF-like AAA domain-containing protein</fullName>
    </recommendedName>
</protein>
<evidence type="ECO:0000259" key="1">
    <source>
        <dbReference type="Pfam" id="PF13175"/>
    </source>
</evidence>
<sequence length="77" mass="8440">MVFNMPNGECGSGLNIFVGENNTGKSTIFEAIDFLKNGIKKLPEEIKNKNNPTEDVVVEITFEGNITGTIDSFSKKN</sequence>